<proteinExistence type="predicted"/>
<feature type="compositionally biased region" description="Acidic residues" evidence="1">
    <location>
        <begin position="65"/>
        <end position="82"/>
    </location>
</feature>
<name>A0A5K0U9H2_9VIRU</name>
<dbReference type="EMBL" id="UPSH01000001">
    <property type="protein sequence ID" value="VBB18658.1"/>
    <property type="molecule type" value="Genomic_DNA"/>
</dbReference>
<gene>
    <name evidence="2" type="ORF">YASMINEVIRUS_1179</name>
</gene>
<evidence type="ECO:0000313" key="2">
    <source>
        <dbReference type="EMBL" id="VBB18658.1"/>
    </source>
</evidence>
<reference evidence="2 3" key="1">
    <citation type="submission" date="2018-10" db="EMBL/GenBank/DDBJ databases">
        <authorList>
            <consortium name="IHU Genomes"/>
        </authorList>
    </citation>
    <scope>NUCLEOTIDE SEQUENCE [LARGE SCALE GENOMIC DNA]</scope>
    <source>
        <strain evidence="2 3">A1</strain>
    </source>
</reference>
<protein>
    <submittedName>
        <fullName evidence="2">Uncharacterized protein</fullName>
    </submittedName>
</protein>
<keyword evidence="3" id="KW-1185">Reference proteome</keyword>
<sequence>MFGEQRTIQTSLPPVVLETVRRFFETGYWPNPYLAENRDRFSVPGVCADLTTLCAYLGLPGDNIEQVDDREDDGESYDCEYDYEYRQDADYDDYDPDEDEYDPEDGPYLGRRARRRLVQAGYAYRGPGAESGSSQLDDDW</sequence>
<organism evidence="2 3">
    <name type="scientific">Yasminevirus sp. GU-2018</name>
    <dbReference type="NCBI Taxonomy" id="2420051"/>
    <lineage>
        <taxon>Viruses</taxon>
        <taxon>Varidnaviria</taxon>
        <taxon>Bamfordvirae</taxon>
        <taxon>Nucleocytoviricota</taxon>
        <taxon>Megaviricetes</taxon>
        <taxon>Imitervirales</taxon>
        <taxon>Mimiviridae</taxon>
        <taxon>Klosneuvirinae</taxon>
        <taxon>Yasminevirus</taxon>
        <taxon>Yasminevirus saudimassiliense</taxon>
    </lineage>
</organism>
<accession>A0A5K0U9H2</accession>
<dbReference type="Proteomes" id="UP000594342">
    <property type="component" value="Unassembled WGS sequence"/>
</dbReference>
<evidence type="ECO:0000256" key="1">
    <source>
        <dbReference type="SAM" id="MobiDB-lite"/>
    </source>
</evidence>
<evidence type="ECO:0000313" key="3">
    <source>
        <dbReference type="Proteomes" id="UP000594342"/>
    </source>
</evidence>
<comment type="caution">
    <text evidence="2">The sequence shown here is derived from an EMBL/GenBank/DDBJ whole genome shotgun (WGS) entry which is preliminary data.</text>
</comment>
<feature type="compositionally biased region" description="Acidic residues" evidence="1">
    <location>
        <begin position="90"/>
        <end position="105"/>
    </location>
</feature>
<feature type="region of interest" description="Disordered" evidence="1">
    <location>
        <begin position="64"/>
        <end position="111"/>
    </location>
</feature>